<dbReference type="NCBIfam" id="NF007497">
    <property type="entry name" value="PRK10090.1"/>
    <property type="match status" value="1"/>
</dbReference>
<dbReference type="InterPro" id="IPR015590">
    <property type="entry name" value="Aldehyde_DH_dom"/>
</dbReference>
<dbReference type="EMBL" id="BAABJJ010000003">
    <property type="protein sequence ID" value="GAA4933864.1"/>
    <property type="molecule type" value="Genomic_DNA"/>
</dbReference>
<sequence>MAEIKEYKLFINGEWRTSTSGETIDIVSPSTEEIVARIQNGTAEEALEALEAADKAQKEWKKLPARTRGEYLYKLADEIDANADYLAKLLVKEQGKLLKVARMEVAVTGSFIRYAAEGARRIEGDIIPSDNPNEQIWIQKVPRGVVVAITAWNFPLALAGRKLGPALVAGNTIVIKPTSETPLATLELGNLANKVGIPAGVINILTGPGRAMGNALVESPLCKMVTMTGSTPVGQQIARNAAQNLTHVQLELGGKAPFIVFEDADIDDAVDAALHSRFDNCGQVCTCNERMYVHENIYDVFMEKFITKTKALKVGDPMLDDIDMGPKVNAAELKHMEHLVEVSLKEGATLATGGKRPEGAQFEKGYWFEPTVLTDVTQDMTIVHEESFGPILPVLKFKTFDEVIGYANDCEYGLAAMVFTNDMNTIMKCNDELEYGEIYVNRGHGEQHQGFHNGYKLSGSGGEDGKYGFEQYMEKKTFYVRHKV</sequence>
<evidence type="ECO:0000256" key="2">
    <source>
        <dbReference type="ARBA" id="ARBA00023002"/>
    </source>
</evidence>
<evidence type="ECO:0000256" key="4">
    <source>
        <dbReference type="RuleBase" id="RU003345"/>
    </source>
</evidence>
<dbReference type="InterPro" id="IPR029510">
    <property type="entry name" value="Ald_DH_CS_GLU"/>
</dbReference>
<dbReference type="Pfam" id="PF00171">
    <property type="entry name" value="Aldedh"/>
    <property type="match status" value="1"/>
</dbReference>
<dbReference type="InterPro" id="IPR050740">
    <property type="entry name" value="Aldehyde_DH_Superfamily"/>
</dbReference>
<evidence type="ECO:0000313" key="7">
    <source>
        <dbReference type="Proteomes" id="UP001501302"/>
    </source>
</evidence>
<evidence type="ECO:0000256" key="1">
    <source>
        <dbReference type="ARBA" id="ARBA00009986"/>
    </source>
</evidence>
<evidence type="ECO:0000259" key="5">
    <source>
        <dbReference type="Pfam" id="PF00171"/>
    </source>
</evidence>
<dbReference type="Proteomes" id="UP001501302">
    <property type="component" value="Unassembled WGS sequence"/>
</dbReference>
<feature type="domain" description="Aldehyde dehydrogenase" evidence="5">
    <location>
        <begin position="15"/>
        <end position="477"/>
    </location>
</feature>
<gene>
    <name evidence="6" type="primary">aldA_1</name>
    <name evidence="6" type="ORF">GCM10023314_02910</name>
</gene>
<dbReference type="CDD" id="cd07088">
    <property type="entry name" value="ALDH_LactADH-AldA"/>
    <property type="match status" value="1"/>
</dbReference>
<dbReference type="PANTHER" id="PTHR43353:SF5">
    <property type="entry name" value="SUCCINATE-SEMIALDEHYDE DEHYDROGENASE, MITOCHONDRIAL"/>
    <property type="match status" value="1"/>
</dbReference>
<keyword evidence="7" id="KW-1185">Reference proteome</keyword>
<feature type="active site" evidence="3">
    <location>
        <position position="251"/>
    </location>
</feature>
<dbReference type="InterPro" id="IPR016160">
    <property type="entry name" value="Ald_DH_CS_CYS"/>
</dbReference>
<comment type="caution">
    <text evidence="6">The sequence shown here is derived from an EMBL/GenBank/DDBJ whole genome shotgun (WGS) entry which is preliminary data.</text>
</comment>
<dbReference type="RefSeq" id="WP_345189748.1">
    <property type="nucleotide sequence ID" value="NZ_BAABJJ010000003.1"/>
</dbReference>
<protein>
    <submittedName>
        <fullName evidence="6">Aldehyde dehydrogenase</fullName>
    </submittedName>
</protein>
<organism evidence="6 7">
    <name type="scientific">Algibacter agarivorans</name>
    <dbReference type="NCBI Taxonomy" id="1109741"/>
    <lineage>
        <taxon>Bacteria</taxon>
        <taxon>Pseudomonadati</taxon>
        <taxon>Bacteroidota</taxon>
        <taxon>Flavobacteriia</taxon>
        <taxon>Flavobacteriales</taxon>
        <taxon>Flavobacteriaceae</taxon>
        <taxon>Algibacter</taxon>
    </lineage>
</organism>
<dbReference type="InterPro" id="IPR016162">
    <property type="entry name" value="Ald_DH_N"/>
</dbReference>
<proteinExistence type="inferred from homology"/>
<dbReference type="SUPFAM" id="SSF53720">
    <property type="entry name" value="ALDH-like"/>
    <property type="match status" value="1"/>
</dbReference>
<dbReference type="PROSITE" id="PS00687">
    <property type="entry name" value="ALDEHYDE_DEHYDR_GLU"/>
    <property type="match status" value="1"/>
</dbReference>
<dbReference type="Gene3D" id="3.40.309.10">
    <property type="entry name" value="Aldehyde Dehydrogenase, Chain A, domain 2"/>
    <property type="match status" value="1"/>
</dbReference>
<accession>A0ABP9GD05</accession>
<dbReference type="InterPro" id="IPR016163">
    <property type="entry name" value="Ald_DH_C"/>
</dbReference>
<dbReference type="Gene3D" id="3.40.605.10">
    <property type="entry name" value="Aldehyde Dehydrogenase, Chain A, domain 1"/>
    <property type="match status" value="1"/>
</dbReference>
<dbReference type="InterPro" id="IPR016161">
    <property type="entry name" value="Ald_DH/histidinol_DH"/>
</dbReference>
<dbReference type="PROSITE" id="PS00070">
    <property type="entry name" value="ALDEHYDE_DEHYDR_CYS"/>
    <property type="match status" value="1"/>
</dbReference>
<reference evidence="7" key="1">
    <citation type="journal article" date="2019" name="Int. J. Syst. Evol. Microbiol.">
        <title>The Global Catalogue of Microorganisms (GCM) 10K type strain sequencing project: providing services to taxonomists for standard genome sequencing and annotation.</title>
        <authorList>
            <consortium name="The Broad Institute Genomics Platform"/>
            <consortium name="The Broad Institute Genome Sequencing Center for Infectious Disease"/>
            <person name="Wu L."/>
            <person name="Ma J."/>
        </authorList>
    </citation>
    <scope>NUCLEOTIDE SEQUENCE [LARGE SCALE GENOMIC DNA]</scope>
    <source>
        <strain evidence="7">JCM 18285</strain>
    </source>
</reference>
<keyword evidence="2 4" id="KW-0560">Oxidoreductase</keyword>
<dbReference type="PANTHER" id="PTHR43353">
    <property type="entry name" value="SUCCINATE-SEMIALDEHYDE DEHYDROGENASE, MITOCHONDRIAL"/>
    <property type="match status" value="1"/>
</dbReference>
<evidence type="ECO:0000256" key="3">
    <source>
        <dbReference type="PROSITE-ProRule" id="PRU10007"/>
    </source>
</evidence>
<name>A0ABP9GD05_9FLAO</name>
<comment type="similarity">
    <text evidence="1 4">Belongs to the aldehyde dehydrogenase family.</text>
</comment>
<evidence type="ECO:0000313" key="6">
    <source>
        <dbReference type="EMBL" id="GAA4933864.1"/>
    </source>
</evidence>